<dbReference type="Gene3D" id="2.80.10.50">
    <property type="match status" value="1"/>
</dbReference>
<dbReference type="CDD" id="cd23415">
    <property type="entry name" value="beta-trefoil_Ricin_AH"/>
    <property type="match status" value="1"/>
</dbReference>
<organism evidence="3 4">
    <name type="scientific">Microcystis viridis NIES-102</name>
    <dbReference type="NCBI Taxonomy" id="213615"/>
    <lineage>
        <taxon>Bacteria</taxon>
        <taxon>Bacillati</taxon>
        <taxon>Cyanobacteriota</taxon>
        <taxon>Cyanophyceae</taxon>
        <taxon>Oscillatoriophycideae</taxon>
        <taxon>Chroococcales</taxon>
        <taxon>Microcystaceae</taxon>
        <taxon>Microcystis</taxon>
    </lineage>
</organism>
<dbReference type="PROSITE" id="PS50231">
    <property type="entry name" value="RICIN_B_LECTIN"/>
    <property type="match status" value="1"/>
</dbReference>
<dbReference type="Proteomes" id="UP000278152">
    <property type="component" value="Chromosome"/>
</dbReference>
<keyword evidence="1" id="KW-0472">Membrane</keyword>
<reference evidence="3 4" key="1">
    <citation type="submission" date="2018-11" db="EMBL/GenBank/DDBJ databases">
        <title>Complete genome sequence of Microcystis aeruginosa NIES-102.</title>
        <authorList>
            <person name="Yamaguchi H."/>
            <person name="Suzuki S."/>
            <person name="Kawachi M."/>
        </authorList>
    </citation>
    <scope>NUCLEOTIDE SEQUENCE [LARGE SCALE GENOMIC DNA]</scope>
    <source>
        <strain evidence="3 4">NIES-102</strain>
    </source>
</reference>
<dbReference type="AlphaFoldDB" id="A0A3G9JPZ5"/>
<proteinExistence type="predicted"/>
<accession>A0A3G9JPZ5</accession>
<gene>
    <name evidence="3" type="ORF">myaer102_51150</name>
</gene>
<name>A0A3G9JPZ5_MICVR</name>
<dbReference type="InterPro" id="IPR035992">
    <property type="entry name" value="Ricin_B-like_lectins"/>
</dbReference>
<protein>
    <recommendedName>
        <fullName evidence="2">Ricin B lectin domain-containing protein</fullName>
    </recommendedName>
</protein>
<dbReference type="InterPro" id="IPR000772">
    <property type="entry name" value="Ricin_B_lectin"/>
</dbReference>
<evidence type="ECO:0000259" key="2">
    <source>
        <dbReference type="Pfam" id="PF00652"/>
    </source>
</evidence>
<sequence length="142" mass="15093">MPENLKIGAFVFGAILLLIAILGGNFSVFGAEVVSTVYNPLLRFMAFVLSVIFLVVAMHPSVNLPDSTSVNAAYKNGSTGLCLDSNTEGKVYTLGCNGGNFQNWKRSGQSLVNVSTGLCLDSNTEGKVYTLGCNGGNFQNWN</sequence>
<dbReference type="KEGG" id="mvz:myaer102_51150"/>
<evidence type="ECO:0000313" key="3">
    <source>
        <dbReference type="EMBL" id="BBH42463.1"/>
    </source>
</evidence>
<dbReference type="Pfam" id="PF00652">
    <property type="entry name" value="Ricin_B_lectin"/>
    <property type="match status" value="1"/>
</dbReference>
<dbReference type="SUPFAM" id="SSF50370">
    <property type="entry name" value="Ricin B-like lectins"/>
    <property type="match status" value="1"/>
</dbReference>
<keyword evidence="1" id="KW-1133">Transmembrane helix</keyword>
<feature type="domain" description="Ricin B lectin" evidence="2">
    <location>
        <begin position="76"/>
        <end position="141"/>
    </location>
</feature>
<keyword evidence="1" id="KW-0812">Transmembrane</keyword>
<dbReference type="RefSeq" id="WP_012265102.1">
    <property type="nucleotide sequence ID" value="NZ_AP019314.1"/>
</dbReference>
<feature type="transmembrane region" description="Helical" evidence="1">
    <location>
        <begin position="40"/>
        <end position="58"/>
    </location>
</feature>
<evidence type="ECO:0000313" key="4">
    <source>
        <dbReference type="Proteomes" id="UP000278152"/>
    </source>
</evidence>
<dbReference type="EMBL" id="AP019314">
    <property type="protein sequence ID" value="BBH42463.1"/>
    <property type="molecule type" value="Genomic_DNA"/>
</dbReference>
<evidence type="ECO:0000256" key="1">
    <source>
        <dbReference type="SAM" id="Phobius"/>
    </source>
</evidence>